<dbReference type="SFLD" id="SFLDG01129">
    <property type="entry name" value="C1.5:_HAD__Beta-PGM__Phosphata"/>
    <property type="match status" value="1"/>
</dbReference>
<dbReference type="InterPro" id="IPR041492">
    <property type="entry name" value="HAD_2"/>
</dbReference>
<dbReference type="InterPro" id="IPR036412">
    <property type="entry name" value="HAD-like_sf"/>
</dbReference>
<evidence type="ECO:0000256" key="4">
    <source>
        <dbReference type="ARBA" id="ARBA00022842"/>
    </source>
</evidence>
<dbReference type="PANTHER" id="PTHR46470:SF2">
    <property type="entry name" value="GLYCERALDEHYDE 3-PHOSPHATE PHOSPHATASE"/>
    <property type="match status" value="1"/>
</dbReference>
<protein>
    <submittedName>
        <fullName evidence="5">HAD family hydrolase</fullName>
        <ecNumber evidence="5">3.1.3.-</ecNumber>
    </submittedName>
</protein>
<dbReference type="SUPFAM" id="SSF56784">
    <property type="entry name" value="HAD-like"/>
    <property type="match status" value="1"/>
</dbReference>
<keyword evidence="3 5" id="KW-0378">Hydrolase</keyword>
<dbReference type="InterPro" id="IPR051400">
    <property type="entry name" value="HAD-like_hydrolase"/>
</dbReference>
<sequence>MPIKAIVFDMDDTLYYESDYVRSGMNELGKWVNENYNIDAFYKIAMNFFEKGERKYIINKTLDLLMIPYNEKLIQKMISIYRSHKPTIQLLNDSKWVLENLEKNIKVGLISDGYFIAQTNKVHSLGIKDKFQSIILTDQFGRNNWKPSHKPYEQMCLNLQVCHDECVYVGDNVKKDFITAKKLGWKTVHIERETGIYAKITETPEYMAHYKINNLRELLDILEFQHLFNTHCEEAFDS</sequence>
<proteinExistence type="predicted"/>
<dbReference type="InterPro" id="IPR023214">
    <property type="entry name" value="HAD_sf"/>
</dbReference>
<evidence type="ECO:0000256" key="2">
    <source>
        <dbReference type="ARBA" id="ARBA00022723"/>
    </source>
</evidence>
<keyword evidence="6" id="KW-1185">Reference proteome</keyword>
<gene>
    <name evidence="5" type="ORF">ACFFIX_00585</name>
</gene>
<reference evidence="5 6" key="1">
    <citation type="submission" date="2024-09" db="EMBL/GenBank/DDBJ databases">
        <authorList>
            <person name="Sun Q."/>
            <person name="Mori K."/>
        </authorList>
    </citation>
    <scope>NUCLEOTIDE SEQUENCE [LARGE SCALE GENOMIC DNA]</scope>
    <source>
        <strain evidence="5 6">CCM 7228</strain>
    </source>
</reference>
<dbReference type="Gene3D" id="1.10.150.520">
    <property type="match status" value="1"/>
</dbReference>
<dbReference type="EC" id="3.1.3.-" evidence="5"/>
<comment type="cofactor">
    <cofactor evidence="1">
        <name>Mg(2+)</name>
        <dbReference type="ChEBI" id="CHEBI:18420"/>
    </cofactor>
</comment>
<evidence type="ECO:0000313" key="5">
    <source>
        <dbReference type="EMBL" id="MFC0269954.1"/>
    </source>
</evidence>
<organism evidence="5 6">
    <name type="scientific">Metabacillus herbersteinensis</name>
    <dbReference type="NCBI Taxonomy" id="283816"/>
    <lineage>
        <taxon>Bacteria</taxon>
        <taxon>Bacillati</taxon>
        <taxon>Bacillota</taxon>
        <taxon>Bacilli</taxon>
        <taxon>Bacillales</taxon>
        <taxon>Bacillaceae</taxon>
        <taxon>Metabacillus</taxon>
    </lineage>
</organism>
<dbReference type="SFLD" id="SFLDS00003">
    <property type="entry name" value="Haloacid_Dehalogenase"/>
    <property type="match status" value="1"/>
</dbReference>
<comment type="caution">
    <text evidence="5">The sequence shown here is derived from an EMBL/GenBank/DDBJ whole genome shotgun (WGS) entry which is preliminary data.</text>
</comment>
<accession>A0ABV6G8T6</accession>
<keyword evidence="4" id="KW-0460">Magnesium</keyword>
<dbReference type="RefSeq" id="WP_378929389.1">
    <property type="nucleotide sequence ID" value="NZ_JBHLVO010000001.1"/>
</dbReference>
<dbReference type="Pfam" id="PF13419">
    <property type="entry name" value="HAD_2"/>
    <property type="match status" value="1"/>
</dbReference>
<dbReference type="NCBIfam" id="TIGR01549">
    <property type="entry name" value="HAD-SF-IA-v1"/>
    <property type="match status" value="1"/>
</dbReference>
<dbReference type="GO" id="GO:0016787">
    <property type="term" value="F:hydrolase activity"/>
    <property type="evidence" value="ECO:0007669"/>
    <property type="project" value="UniProtKB-KW"/>
</dbReference>
<dbReference type="Proteomes" id="UP001589854">
    <property type="component" value="Unassembled WGS sequence"/>
</dbReference>
<dbReference type="Gene3D" id="3.40.50.1000">
    <property type="entry name" value="HAD superfamily/HAD-like"/>
    <property type="match status" value="1"/>
</dbReference>
<evidence type="ECO:0000256" key="1">
    <source>
        <dbReference type="ARBA" id="ARBA00001946"/>
    </source>
</evidence>
<name>A0ABV6G8T6_9BACI</name>
<evidence type="ECO:0000313" key="6">
    <source>
        <dbReference type="Proteomes" id="UP001589854"/>
    </source>
</evidence>
<keyword evidence="2" id="KW-0479">Metal-binding</keyword>
<dbReference type="EMBL" id="JBHLVO010000001">
    <property type="protein sequence ID" value="MFC0269954.1"/>
    <property type="molecule type" value="Genomic_DNA"/>
</dbReference>
<dbReference type="InterPro" id="IPR006439">
    <property type="entry name" value="HAD-SF_hydro_IA"/>
</dbReference>
<evidence type="ECO:0000256" key="3">
    <source>
        <dbReference type="ARBA" id="ARBA00022801"/>
    </source>
</evidence>
<dbReference type="PANTHER" id="PTHR46470">
    <property type="entry name" value="N-ACYLNEURAMINATE-9-PHOSPHATASE"/>
    <property type="match status" value="1"/>
</dbReference>